<name>A0A7G8PW23_9FLAO</name>
<organism evidence="2 3">
    <name type="scientific">Constantimarinum furrinae</name>
    <dbReference type="NCBI Taxonomy" id="2562285"/>
    <lineage>
        <taxon>Bacteria</taxon>
        <taxon>Pseudomonadati</taxon>
        <taxon>Bacteroidota</taxon>
        <taxon>Flavobacteriia</taxon>
        <taxon>Flavobacteriales</taxon>
        <taxon>Flavobacteriaceae</taxon>
        <taxon>Altibacter/Constantimarinum group</taxon>
        <taxon>Constantimarinum</taxon>
    </lineage>
</organism>
<dbReference type="Proteomes" id="UP000515514">
    <property type="component" value="Chromosome"/>
</dbReference>
<keyword evidence="1" id="KW-1133">Transmembrane helix</keyword>
<evidence type="ECO:0000313" key="2">
    <source>
        <dbReference type="EMBL" id="QNJ98539.1"/>
    </source>
</evidence>
<dbReference type="Gene3D" id="3.30.530.20">
    <property type="match status" value="1"/>
</dbReference>
<keyword evidence="3" id="KW-1185">Reference proteome</keyword>
<dbReference type="KEGG" id="alti:ALE3EI_1992"/>
<protein>
    <submittedName>
        <fullName evidence="2">Polyketide cyclase</fullName>
    </submittedName>
</protein>
<feature type="transmembrane region" description="Helical" evidence="1">
    <location>
        <begin position="6"/>
        <end position="22"/>
    </location>
</feature>
<evidence type="ECO:0000256" key="1">
    <source>
        <dbReference type="SAM" id="Phobius"/>
    </source>
</evidence>
<dbReference type="RefSeq" id="WP_186988263.1">
    <property type="nucleotide sequence ID" value="NZ_CP052909.1"/>
</dbReference>
<sequence length="175" mass="20233">MILVYIFAVLIGIIMLLMLVAPRKYDVQRSIVVNRPLNEVFQYLKMIKNQDEWSPWKSRDPEMKQTFEGVDGTVGFVARWESDKKDVGVGEQELKGLIENERVDTEIRFLKPWKTVSDGYLLLRAIEPSKTEVIWGFKGNNNPPINVMMLFYNMDKSVGKDFDEGLAKLKATLEK</sequence>
<dbReference type="AlphaFoldDB" id="A0A7G8PW23"/>
<dbReference type="CDD" id="cd07818">
    <property type="entry name" value="SRPBCC_1"/>
    <property type="match status" value="1"/>
</dbReference>
<evidence type="ECO:0000313" key="3">
    <source>
        <dbReference type="Proteomes" id="UP000515514"/>
    </source>
</evidence>
<dbReference type="SUPFAM" id="SSF55961">
    <property type="entry name" value="Bet v1-like"/>
    <property type="match status" value="1"/>
</dbReference>
<accession>A0A7G8PW23</accession>
<dbReference type="InterPro" id="IPR023393">
    <property type="entry name" value="START-like_dom_sf"/>
</dbReference>
<dbReference type="EMBL" id="CP052909">
    <property type="protein sequence ID" value="QNJ98539.1"/>
    <property type="molecule type" value="Genomic_DNA"/>
</dbReference>
<reference evidence="2 3" key="1">
    <citation type="submission" date="2020-04" db="EMBL/GenBank/DDBJ databases">
        <title>Genome sequence of Altibacter aquimarinus strain ALE3EI.</title>
        <authorList>
            <person name="Oh H.-M."/>
            <person name="Jang D."/>
        </authorList>
    </citation>
    <scope>NUCLEOTIDE SEQUENCE [LARGE SCALE GENOMIC DNA]</scope>
    <source>
        <strain evidence="2 3">ALE3EI</strain>
    </source>
</reference>
<keyword evidence="1" id="KW-0812">Transmembrane</keyword>
<keyword evidence="1" id="KW-0472">Membrane</keyword>
<proteinExistence type="predicted"/>
<gene>
    <name evidence="2" type="ORF">ALE3EI_1992</name>
</gene>